<evidence type="ECO:0000256" key="5">
    <source>
        <dbReference type="ARBA" id="ARBA00022553"/>
    </source>
</evidence>
<evidence type="ECO:0000313" key="15">
    <source>
        <dbReference type="EMBL" id="MRN52701.1"/>
    </source>
</evidence>
<dbReference type="GO" id="GO:0005524">
    <property type="term" value="F:ATP binding"/>
    <property type="evidence" value="ECO:0007669"/>
    <property type="project" value="UniProtKB-KW"/>
</dbReference>
<dbReference type="PROSITE" id="PS50109">
    <property type="entry name" value="HIS_KIN"/>
    <property type="match status" value="1"/>
</dbReference>
<dbReference type="SMART" id="SM00387">
    <property type="entry name" value="HATPase_c"/>
    <property type="match status" value="1"/>
</dbReference>
<evidence type="ECO:0000256" key="10">
    <source>
        <dbReference type="ARBA" id="ARBA00023012"/>
    </source>
</evidence>
<dbReference type="Pfam" id="PF06580">
    <property type="entry name" value="His_kinase"/>
    <property type="match status" value="1"/>
</dbReference>
<evidence type="ECO:0000256" key="12">
    <source>
        <dbReference type="SAM" id="Phobius"/>
    </source>
</evidence>
<evidence type="ECO:0000259" key="14">
    <source>
        <dbReference type="PROSITE" id="PS50885"/>
    </source>
</evidence>
<evidence type="ECO:0000259" key="13">
    <source>
        <dbReference type="PROSITE" id="PS50109"/>
    </source>
</evidence>
<dbReference type="SUPFAM" id="SSF55874">
    <property type="entry name" value="ATPase domain of HSP90 chaperone/DNA topoisomerase II/histidine kinase"/>
    <property type="match status" value="1"/>
</dbReference>
<feature type="domain" description="HAMP" evidence="14">
    <location>
        <begin position="318"/>
        <end position="370"/>
    </location>
</feature>
<evidence type="ECO:0000256" key="4">
    <source>
        <dbReference type="ARBA" id="ARBA00022475"/>
    </source>
</evidence>
<keyword evidence="9" id="KW-0067">ATP-binding</keyword>
<gene>
    <name evidence="15" type="ORF">GJB61_06780</name>
</gene>
<dbReference type="Pfam" id="PF02518">
    <property type="entry name" value="HATPase_c"/>
    <property type="match status" value="1"/>
</dbReference>
<dbReference type="PANTHER" id="PTHR34220:SF7">
    <property type="entry name" value="SENSOR HISTIDINE KINASE YPDA"/>
    <property type="match status" value="1"/>
</dbReference>
<protein>
    <recommendedName>
        <fullName evidence="3">histidine kinase</fullName>
        <ecNumber evidence="3">2.7.13.3</ecNumber>
    </recommendedName>
</protein>
<dbReference type="AlphaFoldDB" id="A0A7X2L1W7"/>
<comment type="catalytic activity">
    <reaction evidence="1">
        <text>ATP + protein L-histidine = ADP + protein N-phospho-L-histidine.</text>
        <dbReference type="EC" id="2.7.13.3"/>
    </reaction>
</comment>
<sequence length="590" mass="66484">MRQWIQSSLRRKLFILMLVSILIPLLFLGSFAYVISLRITEDKTKLVGMDTLRQMDGNLRFIIQDVENISLFLIGDRDIQEWLGSLDEVSSSSSNSSSSSGDIVGMITNLASSKPYISDITIYPSNESAELSTTSLYDSDLSSQLDMSAVKEKEWTGVYSVRDYAGAKNIITFIRPLRSIHNYNSLGWLTISLDEAVISEYWSQPQLGEGQGQVALVNDKGEVLSATNKSWLSKSFDTLYPGAIQGLSQAKSGSNTFGEGEAKQTILHYRQPDLNWMLIGTIPYDIYSSQNRYIWQLTLIAVALSVGLSTGLILFVVQWVTNPLRVLTRLLTRIDPERPLPIFPSASTDEIGMLGKSYNMLGKQIAILKEQLIRDGVRKKEADIRALQAQINPHFLYNTLSSIHWIALMDDEKRIADMVQALSDFLRISLNKGKDYYPVHQELAHIQNYAQIQSIRFPDQFELDFIIDAELNDKVMLKLLLQPLVENAMLHGIQKKQEKGTITVYLEKKEGLMCFLILDDGIGMTVERLDQVRSNLISTEDIPLEGLGGYGLRNVNERLILHYGPESQLNIQSRVNQGTRISFSIPIREG</sequence>
<keyword evidence="8" id="KW-0418">Kinase</keyword>
<dbReference type="PROSITE" id="PS50885">
    <property type="entry name" value="HAMP"/>
    <property type="match status" value="1"/>
</dbReference>
<evidence type="ECO:0000256" key="3">
    <source>
        <dbReference type="ARBA" id="ARBA00012438"/>
    </source>
</evidence>
<evidence type="ECO:0000256" key="8">
    <source>
        <dbReference type="ARBA" id="ARBA00022777"/>
    </source>
</evidence>
<evidence type="ECO:0000256" key="2">
    <source>
        <dbReference type="ARBA" id="ARBA00004651"/>
    </source>
</evidence>
<organism evidence="15 16">
    <name type="scientific">Paenibacillus monticola</name>
    <dbReference type="NCBI Taxonomy" id="2666075"/>
    <lineage>
        <taxon>Bacteria</taxon>
        <taxon>Bacillati</taxon>
        <taxon>Bacillota</taxon>
        <taxon>Bacilli</taxon>
        <taxon>Bacillales</taxon>
        <taxon>Paenibacillaceae</taxon>
        <taxon>Paenibacillus</taxon>
    </lineage>
</organism>
<dbReference type="EC" id="2.7.13.3" evidence="3"/>
<keyword evidence="7" id="KW-0547">Nucleotide-binding</keyword>
<evidence type="ECO:0000256" key="6">
    <source>
        <dbReference type="ARBA" id="ARBA00022679"/>
    </source>
</evidence>
<keyword evidence="5" id="KW-0597">Phosphoprotein</keyword>
<keyword evidence="12" id="KW-1133">Transmembrane helix</keyword>
<evidence type="ECO:0000256" key="11">
    <source>
        <dbReference type="ARBA" id="ARBA00023136"/>
    </source>
</evidence>
<evidence type="ECO:0000256" key="9">
    <source>
        <dbReference type="ARBA" id="ARBA00022840"/>
    </source>
</evidence>
<keyword evidence="10" id="KW-0902">Two-component regulatory system</keyword>
<dbReference type="GO" id="GO:0005886">
    <property type="term" value="C:plasma membrane"/>
    <property type="evidence" value="ECO:0007669"/>
    <property type="project" value="UniProtKB-SubCell"/>
</dbReference>
<dbReference type="Gene3D" id="6.10.340.10">
    <property type="match status" value="1"/>
</dbReference>
<evidence type="ECO:0000256" key="1">
    <source>
        <dbReference type="ARBA" id="ARBA00000085"/>
    </source>
</evidence>
<reference evidence="15 16" key="1">
    <citation type="submission" date="2019-11" db="EMBL/GenBank/DDBJ databases">
        <title>Paenibacillus monticola sp. nov., a novel PGPR strain isolated from mountain sample in China.</title>
        <authorList>
            <person name="Zhao Q."/>
            <person name="Li H.-P."/>
            <person name="Zhang J.-L."/>
        </authorList>
    </citation>
    <scope>NUCLEOTIDE SEQUENCE [LARGE SCALE GENOMIC DNA]</scope>
    <source>
        <strain evidence="15 16">LC-T2</strain>
    </source>
</reference>
<dbReference type="InterPro" id="IPR036890">
    <property type="entry name" value="HATPase_C_sf"/>
</dbReference>
<evidence type="ECO:0000256" key="7">
    <source>
        <dbReference type="ARBA" id="ARBA00022741"/>
    </source>
</evidence>
<keyword evidence="12" id="KW-0812">Transmembrane</keyword>
<dbReference type="PANTHER" id="PTHR34220">
    <property type="entry name" value="SENSOR HISTIDINE KINASE YPDA"/>
    <property type="match status" value="1"/>
</dbReference>
<dbReference type="Proteomes" id="UP000463051">
    <property type="component" value="Unassembled WGS sequence"/>
</dbReference>
<dbReference type="InterPro" id="IPR003660">
    <property type="entry name" value="HAMP_dom"/>
</dbReference>
<dbReference type="CDD" id="cd06225">
    <property type="entry name" value="HAMP"/>
    <property type="match status" value="1"/>
</dbReference>
<evidence type="ECO:0000313" key="16">
    <source>
        <dbReference type="Proteomes" id="UP000463051"/>
    </source>
</evidence>
<feature type="transmembrane region" description="Helical" evidence="12">
    <location>
        <begin position="293"/>
        <end position="320"/>
    </location>
</feature>
<dbReference type="InterPro" id="IPR010559">
    <property type="entry name" value="Sig_transdc_His_kin_internal"/>
</dbReference>
<dbReference type="InterPro" id="IPR050640">
    <property type="entry name" value="Bact_2-comp_sensor_kinase"/>
</dbReference>
<keyword evidence="6" id="KW-0808">Transferase</keyword>
<dbReference type="InterPro" id="IPR003594">
    <property type="entry name" value="HATPase_dom"/>
</dbReference>
<dbReference type="EMBL" id="WJXB01000002">
    <property type="protein sequence ID" value="MRN52701.1"/>
    <property type="molecule type" value="Genomic_DNA"/>
</dbReference>
<keyword evidence="4" id="KW-1003">Cell membrane</keyword>
<dbReference type="RefSeq" id="WP_154117695.1">
    <property type="nucleotide sequence ID" value="NZ_WJXB01000002.1"/>
</dbReference>
<comment type="subcellular location">
    <subcellularLocation>
        <location evidence="2">Cell membrane</location>
        <topology evidence="2">Multi-pass membrane protein</topology>
    </subcellularLocation>
</comment>
<accession>A0A7X2L1W7</accession>
<dbReference type="Gene3D" id="3.30.565.10">
    <property type="entry name" value="Histidine kinase-like ATPase, C-terminal domain"/>
    <property type="match status" value="1"/>
</dbReference>
<feature type="domain" description="Histidine kinase" evidence="13">
    <location>
        <begin position="473"/>
        <end position="589"/>
    </location>
</feature>
<keyword evidence="11 12" id="KW-0472">Membrane</keyword>
<comment type="caution">
    <text evidence="15">The sequence shown here is derived from an EMBL/GenBank/DDBJ whole genome shotgun (WGS) entry which is preliminary data.</text>
</comment>
<keyword evidence="16" id="KW-1185">Reference proteome</keyword>
<dbReference type="InterPro" id="IPR005467">
    <property type="entry name" value="His_kinase_dom"/>
</dbReference>
<proteinExistence type="predicted"/>
<name>A0A7X2L1W7_9BACL</name>
<dbReference type="GO" id="GO:0000155">
    <property type="term" value="F:phosphorelay sensor kinase activity"/>
    <property type="evidence" value="ECO:0007669"/>
    <property type="project" value="InterPro"/>
</dbReference>